<evidence type="ECO:0000256" key="11">
    <source>
        <dbReference type="ARBA" id="ARBA00023225"/>
    </source>
</evidence>
<proteinExistence type="inferred from homology"/>
<evidence type="ECO:0000259" key="15">
    <source>
        <dbReference type="SMART" id="SM00382"/>
    </source>
</evidence>
<gene>
    <name evidence="17" type="primary">flhF</name>
    <name evidence="17" type="ORF">GTP38_13235</name>
</gene>
<keyword evidence="9" id="KW-0342">GTP-binding</keyword>
<keyword evidence="8" id="KW-0653">Protein transport</keyword>
<dbReference type="NCBIfam" id="TIGR03499">
    <property type="entry name" value="FlhF"/>
    <property type="match status" value="1"/>
</dbReference>
<keyword evidence="17" id="KW-0969">Cilium</keyword>
<name>A0ABW9V8M3_9BURK</name>
<dbReference type="Pfam" id="PF00448">
    <property type="entry name" value="SRP54"/>
    <property type="match status" value="1"/>
</dbReference>
<dbReference type="PANTHER" id="PTHR43134">
    <property type="entry name" value="SIGNAL RECOGNITION PARTICLE RECEPTOR SUBUNIT ALPHA"/>
    <property type="match status" value="1"/>
</dbReference>
<dbReference type="SMART" id="SM00382">
    <property type="entry name" value="AAA"/>
    <property type="match status" value="1"/>
</dbReference>
<evidence type="ECO:0000256" key="8">
    <source>
        <dbReference type="ARBA" id="ARBA00022927"/>
    </source>
</evidence>
<comment type="function">
    <text evidence="12">Necessary for flagellar biosynthesis. May be involved in translocation of the flagellum.</text>
</comment>
<feature type="compositionally biased region" description="Low complexity" evidence="14">
    <location>
        <begin position="91"/>
        <end position="128"/>
    </location>
</feature>
<reference evidence="17 18" key="1">
    <citation type="submission" date="2019-12" db="EMBL/GenBank/DDBJ databases">
        <title>Novel species isolated from a subtropical stream in China.</title>
        <authorList>
            <person name="Lu H."/>
        </authorList>
    </citation>
    <scope>NUCLEOTIDE SEQUENCE [LARGE SCALE GENOMIC DNA]</scope>
    <source>
        <strain evidence="17 18">FT94W</strain>
    </source>
</reference>
<dbReference type="Gene3D" id="1.20.120.1380">
    <property type="entry name" value="Flagellar FlhF biosynthesis protein, N domain"/>
    <property type="match status" value="1"/>
</dbReference>
<comment type="similarity">
    <text evidence="2">Belongs to the GTP-binding SRP family.</text>
</comment>
<dbReference type="InterPro" id="IPR003593">
    <property type="entry name" value="AAA+_ATPase"/>
</dbReference>
<dbReference type="SMART" id="SM00962">
    <property type="entry name" value="SRP54"/>
    <property type="match status" value="1"/>
</dbReference>
<evidence type="ECO:0000256" key="1">
    <source>
        <dbReference type="ARBA" id="ARBA00004413"/>
    </source>
</evidence>
<evidence type="ECO:0000256" key="14">
    <source>
        <dbReference type="SAM" id="MobiDB-lite"/>
    </source>
</evidence>
<dbReference type="Proteomes" id="UP000449678">
    <property type="component" value="Unassembled WGS sequence"/>
</dbReference>
<keyword evidence="17" id="KW-0282">Flagellum</keyword>
<evidence type="ECO:0000313" key="18">
    <source>
        <dbReference type="Proteomes" id="UP000449678"/>
    </source>
</evidence>
<dbReference type="InterPro" id="IPR000897">
    <property type="entry name" value="SRP54_GTPase_dom"/>
</dbReference>
<dbReference type="SUPFAM" id="SSF52540">
    <property type="entry name" value="P-loop containing nucleoside triphosphate hydrolases"/>
    <property type="match status" value="1"/>
</dbReference>
<feature type="region of interest" description="Disordered" evidence="14">
    <location>
        <begin position="85"/>
        <end position="136"/>
    </location>
</feature>
<evidence type="ECO:0000259" key="16">
    <source>
        <dbReference type="SMART" id="SM00962"/>
    </source>
</evidence>
<evidence type="ECO:0000256" key="13">
    <source>
        <dbReference type="NCBIfam" id="TIGR03499"/>
    </source>
</evidence>
<dbReference type="InterPro" id="IPR027417">
    <property type="entry name" value="P-loop_NTPase"/>
</dbReference>
<evidence type="ECO:0000256" key="12">
    <source>
        <dbReference type="ARBA" id="ARBA00025337"/>
    </source>
</evidence>
<keyword evidence="4" id="KW-0813">Transport</keyword>
<organism evidence="17 18">
    <name type="scientific">Duganella lactea</name>
    <dbReference type="NCBI Taxonomy" id="2692173"/>
    <lineage>
        <taxon>Bacteria</taxon>
        <taxon>Pseudomonadati</taxon>
        <taxon>Pseudomonadota</taxon>
        <taxon>Betaproteobacteria</taxon>
        <taxon>Burkholderiales</taxon>
        <taxon>Oxalobacteraceae</taxon>
        <taxon>Telluria group</taxon>
        <taxon>Duganella</taxon>
    </lineage>
</organism>
<keyword evidence="7" id="KW-1005">Bacterial flagellum biogenesis</keyword>
<evidence type="ECO:0000256" key="10">
    <source>
        <dbReference type="ARBA" id="ARBA00023136"/>
    </source>
</evidence>
<evidence type="ECO:0000256" key="6">
    <source>
        <dbReference type="ARBA" id="ARBA00022741"/>
    </source>
</evidence>
<keyword evidence="5" id="KW-1003">Cell membrane</keyword>
<keyword evidence="11" id="KW-1006">Bacterial flagellum protein export</keyword>
<dbReference type="RefSeq" id="WP_160990689.1">
    <property type="nucleotide sequence ID" value="NZ_WWCO01000008.1"/>
</dbReference>
<keyword evidence="10" id="KW-0472">Membrane</keyword>
<feature type="domain" description="SRP54-type proteins GTP-binding" evidence="16">
    <location>
        <begin position="252"/>
        <end position="444"/>
    </location>
</feature>
<keyword evidence="6" id="KW-0547">Nucleotide-binding</keyword>
<accession>A0ABW9V8M3</accession>
<evidence type="ECO:0000256" key="7">
    <source>
        <dbReference type="ARBA" id="ARBA00022795"/>
    </source>
</evidence>
<dbReference type="InterPro" id="IPR020006">
    <property type="entry name" value="FlhF"/>
</dbReference>
<sequence>MNVKKFTAPTSREALRKVRESLGPDAVILSNRQSDGVVEILALANDDAASLAMPAPHSPMAEPAPSLDLSAPIIARRVEPRFEDELPHMSPPVSAAQPASLQPAAPRRVVAAASAPAPSAPRAATSAPAPQPKAPAIDAQQIAAMVSAAVASAKESAAAEMSGMMSEIRAMRGMMETQLAELSWGATQAREPQKTAVLRQMLAAGFSASLARYLIEKLPAGRDAADSLRWIKTVLARNLQTMANEDALIDQGGVFALVGPTGVGKTTSTAKLAARCVMRHGPEKLALITTDAYRIGAHEQLRIYGKILGVMVHSVKDEADLRIALKELKNKHTVLIDTVGVSQRDQMVTEQVSMLQGAGSDVKRLLCLNATATQETLSEVVRAYQGSGLAGCIMTKLDEAAAIGNALDVVIRHKLNLFYVSNGQRVPEDLHLADPAYLIDRAFKLKRDSVNSQYQDAELPLLMGADLGGFAAAREVHLG</sequence>
<feature type="domain" description="AAA+ ATPase" evidence="15">
    <location>
        <begin position="251"/>
        <end position="417"/>
    </location>
</feature>
<comment type="subcellular location">
    <subcellularLocation>
        <location evidence="1">Cell membrane</location>
        <topology evidence="1">Peripheral membrane protein</topology>
        <orientation evidence="1">Cytoplasmic side</orientation>
    </subcellularLocation>
</comment>
<dbReference type="PANTHER" id="PTHR43134:SF3">
    <property type="entry name" value="FLAGELLAR BIOSYNTHESIS PROTEIN FLHF"/>
    <property type="match status" value="1"/>
</dbReference>
<dbReference type="Gene3D" id="3.40.50.300">
    <property type="entry name" value="P-loop containing nucleotide triphosphate hydrolases"/>
    <property type="match status" value="1"/>
</dbReference>
<comment type="caution">
    <text evidence="17">The sequence shown here is derived from an EMBL/GenBank/DDBJ whole genome shotgun (WGS) entry which is preliminary data.</text>
</comment>
<keyword evidence="18" id="KW-1185">Reference proteome</keyword>
<evidence type="ECO:0000313" key="17">
    <source>
        <dbReference type="EMBL" id="MYM35296.1"/>
    </source>
</evidence>
<evidence type="ECO:0000256" key="3">
    <source>
        <dbReference type="ARBA" id="ARBA00014919"/>
    </source>
</evidence>
<evidence type="ECO:0000256" key="2">
    <source>
        <dbReference type="ARBA" id="ARBA00008531"/>
    </source>
</evidence>
<evidence type="ECO:0000256" key="9">
    <source>
        <dbReference type="ARBA" id="ARBA00023134"/>
    </source>
</evidence>
<protein>
    <recommendedName>
        <fullName evidence="3 13">Flagellar biosynthesis protein FlhF</fullName>
    </recommendedName>
</protein>
<dbReference type="CDD" id="cd17873">
    <property type="entry name" value="FlhF"/>
    <property type="match status" value="1"/>
</dbReference>
<evidence type="ECO:0000256" key="5">
    <source>
        <dbReference type="ARBA" id="ARBA00022475"/>
    </source>
</evidence>
<dbReference type="InterPro" id="IPR047040">
    <property type="entry name" value="FlhF__GTPase_dom"/>
</dbReference>
<dbReference type="EMBL" id="WWCO01000008">
    <property type="protein sequence ID" value="MYM35296.1"/>
    <property type="molecule type" value="Genomic_DNA"/>
</dbReference>
<evidence type="ECO:0000256" key="4">
    <source>
        <dbReference type="ARBA" id="ARBA00022448"/>
    </source>
</evidence>
<keyword evidence="17" id="KW-0966">Cell projection</keyword>